<evidence type="ECO:0000313" key="2">
    <source>
        <dbReference type="Proteomes" id="UP000593576"/>
    </source>
</evidence>
<dbReference type="Proteomes" id="UP000593576">
    <property type="component" value="Unassembled WGS sequence"/>
</dbReference>
<sequence length="36" mass="4029">MFGDEKYGFMLKIQDVKNATAQMMTEGTKRTGKKSG</sequence>
<gene>
    <name evidence="1" type="ORF">Goshw_016040</name>
</gene>
<comment type="caution">
    <text evidence="1">The sequence shown here is derived from an EMBL/GenBank/DDBJ whole genome shotgun (WGS) entry which is preliminary data.</text>
</comment>
<dbReference type="EMBL" id="JABFAF010000004">
    <property type="protein sequence ID" value="MBA0853321.1"/>
    <property type="molecule type" value="Genomic_DNA"/>
</dbReference>
<evidence type="ECO:0000313" key="1">
    <source>
        <dbReference type="EMBL" id="MBA0853321.1"/>
    </source>
</evidence>
<reference evidence="1 2" key="1">
    <citation type="journal article" date="2019" name="Genome Biol. Evol.">
        <title>Insights into the evolution of the New World diploid cottons (Gossypium, subgenus Houzingenia) based on genome sequencing.</title>
        <authorList>
            <person name="Grover C.E."/>
            <person name="Arick M.A. 2nd"/>
            <person name="Thrash A."/>
            <person name="Conover J.L."/>
            <person name="Sanders W.S."/>
            <person name="Peterson D.G."/>
            <person name="Frelichowski J.E."/>
            <person name="Scheffler J.A."/>
            <person name="Scheffler B.E."/>
            <person name="Wendel J.F."/>
        </authorList>
    </citation>
    <scope>NUCLEOTIDE SEQUENCE [LARGE SCALE GENOMIC DNA]</scope>
    <source>
        <strain evidence="1">1</strain>
        <tissue evidence="1">Leaf</tissue>
    </source>
</reference>
<accession>A0A7J9L3Q6</accession>
<proteinExistence type="predicted"/>
<name>A0A7J9L3Q6_GOSSC</name>
<dbReference type="AlphaFoldDB" id="A0A7J9L3Q6"/>
<protein>
    <submittedName>
        <fullName evidence="1">Uncharacterized protein</fullName>
    </submittedName>
</protein>
<organism evidence="1 2">
    <name type="scientific">Gossypium schwendimanii</name>
    <name type="common">Cotton</name>
    <dbReference type="NCBI Taxonomy" id="34291"/>
    <lineage>
        <taxon>Eukaryota</taxon>
        <taxon>Viridiplantae</taxon>
        <taxon>Streptophyta</taxon>
        <taxon>Embryophyta</taxon>
        <taxon>Tracheophyta</taxon>
        <taxon>Spermatophyta</taxon>
        <taxon>Magnoliopsida</taxon>
        <taxon>eudicotyledons</taxon>
        <taxon>Gunneridae</taxon>
        <taxon>Pentapetalae</taxon>
        <taxon>rosids</taxon>
        <taxon>malvids</taxon>
        <taxon>Malvales</taxon>
        <taxon>Malvaceae</taxon>
        <taxon>Malvoideae</taxon>
        <taxon>Gossypium</taxon>
    </lineage>
</organism>
<keyword evidence="2" id="KW-1185">Reference proteome</keyword>